<evidence type="ECO:0000259" key="7">
    <source>
        <dbReference type="SMART" id="SM00849"/>
    </source>
</evidence>
<dbReference type="InterPro" id="IPR015797">
    <property type="entry name" value="NUDIX_hydrolase-like_dom_sf"/>
</dbReference>
<sequence>MLQRTLKAVFMPGFYVFPGGAVDDGDRDLARSGHLFGHDDDSASALLSLPEGGGLGYLVAAVRECFEESGMLLARDSAGQWLDGGHPVMDGRWAVGSGEADLGELCRSHGLALSLDGIAYLDHWVTPPGPPRRFDTRFFAAVAPPDQVPAHDGDETIDHIWIRPQDALEDRRQGRREFATPTVSVLRKLSEFASADEVLAYARDRRPQAFPTQPWPARKGDEVVYIEPGRPAYDEVCKLDPDAKGNAQARLEAGLWVALSNHVSRLTLNTGSDDGGPGFNSYLVRAGEQALVVDPVIEGRDDLHALLEACDGVLSTIVLTRPREQEAAARTLQGATGARILGVAGPADLRLAHGEPHRLGGLTLKLLHTPGQADDRQCLLIQEEGMLFSGTAVLERSIAKGYLPAADVDAYVAGLARLLEEDLHWIAPGRGFLMGQPQKVLDHLMTQCLSKVQR</sequence>
<comment type="caution">
    <text evidence="8">The sequence shown here is derived from an EMBL/GenBank/DDBJ whole genome shotgun (WGS) entry which is preliminary data.</text>
</comment>
<keyword evidence="9" id="KW-1185">Reference proteome</keyword>
<dbReference type="SMART" id="SM00849">
    <property type="entry name" value="Lactamase_B"/>
    <property type="match status" value="1"/>
</dbReference>
<organism evidence="8 9">
    <name type="scientific">Alloalcanivorax venustensis ISO4</name>
    <dbReference type="NCBI Taxonomy" id="1177184"/>
    <lineage>
        <taxon>Bacteria</taxon>
        <taxon>Pseudomonadati</taxon>
        <taxon>Pseudomonadota</taxon>
        <taxon>Gammaproteobacteria</taxon>
        <taxon>Oceanospirillales</taxon>
        <taxon>Alcanivoracaceae</taxon>
        <taxon>Alloalcanivorax</taxon>
    </lineage>
</organism>
<evidence type="ECO:0000256" key="5">
    <source>
        <dbReference type="ARBA" id="ARBA00022842"/>
    </source>
</evidence>
<dbReference type="EMBL" id="ARXR01000045">
    <property type="protein sequence ID" value="MBF5054448.1"/>
    <property type="molecule type" value="Genomic_DNA"/>
</dbReference>
<comment type="cofactor">
    <cofactor evidence="2">
        <name>Mg(2+)</name>
        <dbReference type="ChEBI" id="CHEBI:18420"/>
    </cofactor>
</comment>
<protein>
    <submittedName>
        <fullName evidence="8">Beta-lactamase</fullName>
    </submittedName>
</protein>
<evidence type="ECO:0000256" key="1">
    <source>
        <dbReference type="ARBA" id="ARBA00001936"/>
    </source>
</evidence>
<accession>A0ABS0AJY5</accession>
<dbReference type="InterPro" id="IPR001279">
    <property type="entry name" value="Metallo-B-lactamas"/>
</dbReference>
<dbReference type="CDD" id="cd18870">
    <property type="entry name" value="NUDIX_AcylCoAdiphos_Nudt19"/>
    <property type="match status" value="1"/>
</dbReference>
<proteinExistence type="predicted"/>
<dbReference type="PANTHER" id="PTHR12318:SF0">
    <property type="entry name" value="ACYL-COENZYME A DIPHOSPHATASE NUDT19"/>
    <property type="match status" value="1"/>
</dbReference>
<dbReference type="PANTHER" id="PTHR12318">
    <property type="entry name" value="TESTOSTERONE-REGULATED PROTEIN RP2"/>
    <property type="match status" value="1"/>
</dbReference>
<evidence type="ECO:0000256" key="2">
    <source>
        <dbReference type="ARBA" id="ARBA00001946"/>
    </source>
</evidence>
<dbReference type="SUPFAM" id="SSF56281">
    <property type="entry name" value="Metallo-hydrolase/oxidoreductase"/>
    <property type="match status" value="1"/>
</dbReference>
<keyword evidence="6" id="KW-0464">Manganese</keyword>
<comment type="cofactor">
    <cofactor evidence="1">
        <name>Mn(2+)</name>
        <dbReference type="ChEBI" id="CHEBI:29035"/>
    </cofactor>
</comment>
<dbReference type="Proteomes" id="UP000644441">
    <property type="component" value="Unassembled WGS sequence"/>
</dbReference>
<gene>
    <name evidence="8" type="ORF">ISO4_03050</name>
</gene>
<name>A0ABS0AJY5_9GAMM</name>
<dbReference type="Gene3D" id="3.60.15.10">
    <property type="entry name" value="Ribonuclease Z/Hydroxyacylglutathione hydrolase-like"/>
    <property type="match status" value="1"/>
</dbReference>
<evidence type="ECO:0000313" key="9">
    <source>
        <dbReference type="Proteomes" id="UP000644441"/>
    </source>
</evidence>
<feature type="domain" description="Metallo-beta-lactamase" evidence="7">
    <location>
        <begin position="278"/>
        <end position="430"/>
    </location>
</feature>
<evidence type="ECO:0000256" key="4">
    <source>
        <dbReference type="ARBA" id="ARBA00022801"/>
    </source>
</evidence>
<keyword evidence="5" id="KW-0460">Magnesium</keyword>
<evidence type="ECO:0000256" key="3">
    <source>
        <dbReference type="ARBA" id="ARBA00022723"/>
    </source>
</evidence>
<dbReference type="InterPro" id="IPR036866">
    <property type="entry name" value="RibonucZ/Hydroxyglut_hydro"/>
</dbReference>
<keyword evidence="3" id="KW-0479">Metal-binding</keyword>
<dbReference type="SUPFAM" id="SSF55811">
    <property type="entry name" value="Nudix"/>
    <property type="match status" value="1"/>
</dbReference>
<evidence type="ECO:0000313" key="8">
    <source>
        <dbReference type="EMBL" id="MBF5054448.1"/>
    </source>
</evidence>
<dbReference type="Gene3D" id="3.90.79.10">
    <property type="entry name" value="Nucleoside Triphosphate Pyrophosphohydrolase"/>
    <property type="match status" value="1"/>
</dbReference>
<reference evidence="8 9" key="1">
    <citation type="submission" date="2012-09" db="EMBL/GenBank/DDBJ databases">
        <title>Genome Sequence of alkane-degrading Bacterium Alcanivorax venustensis ISO4.</title>
        <authorList>
            <person name="Lai Q."/>
            <person name="Shao Z."/>
        </authorList>
    </citation>
    <scope>NUCLEOTIDE SEQUENCE [LARGE SCALE GENOMIC DNA]</scope>
    <source>
        <strain evidence="8 9">ISO4</strain>
    </source>
</reference>
<dbReference type="InterPro" id="IPR039121">
    <property type="entry name" value="NUDT19"/>
</dbReference>
<keyword evidence="4" id="KW-0378">Hydrolase</keyword>
<evidence type="ECO:0000256" key="6">
    <source>
        <dbReference type="ARBA" id="ARBA00023211"/>
    </source>
</evidence>